<dbReference type="EMBL" id="DTGD01000205">
    <property type="protein sequence ID" value="HGB36336.1"/>
    <property type="molecule type" value="Genomic_DNA"/>
</dbReference>
<dbReference type="InterPro" id="IPR003593">
    <property type="entry name" value="AAA+_ATPase"/>
</dbReference>
<dbReference type="Gene3D" id="3.40.50.300">
    <property type="entry name" value="P-loop containing nucleotide triphosphate hydrolases"/>
    <property type="match status" value="1"/>
</dbReference>
<dbReference type="InterPro" id="IPR012340">
    <property type="entry name" value="NA-bd_OB-fold"/>
</dbReference>
<evidence type="ECO:0000259" key="4">
    <source>
        <dbReference type="PROSITE" id="PS50893"/>
    </source>
</evidence>
<evidence type="ECO:0000313" key="5">
    <source>
        <dbReference type="EMBL" id="HGB36336.1"/>
    </source>
</evidence>
<dbReference type="PANTHER" id="PTHR43875:SF1">
    <property type="entry name" value="OSMOPROTECTIVE COMPOUNDS UPTAKE ATP-BINDING PROTEIN GGTA"/>
    <property type="match status" value="1"/>
</dbReference>
<protein>
    <submittedName>
        <fullName evidence="5">ABC transporter ATP-binding protein</fullName>
    </submittedName>
</protein>
<dbReference type="GO" id="GO:0016887">
    <property type="term" value="F:ATP hydrolysis activity"/>
    <property type="evidence" value="ECO:0007669"/>
    <property type="project" value="InterPro"/>
</dbReference>
<dbReference type="SUPFAM" id="SSF52540">
    <property type="entry name" value="P-loop containing nucleoside triphosphate hydrolases"/>
    <property type="match status" value="1"/>
</dbReference>
<dbReference type="InterPro" id="IPR047641">
    <property type="entry name" value="ABC_transpr_MalK/UgpC-like"/>
</dbReference>
<keyword evidence="3 5" id="KW-0067">ATP-binding</keyword>
<evidence type="ECO:0000256" key="1">
    <source>
        <dbReference type="ARBA" id="ARBA00022448"/>
    </source>
</evidence>
<dbReference type="InterPro" id="IPR003439">
    <property type="entry name" value="ABC_transporter-like_ATP-bd"/>
</dbReference>
<dbReference type="SMART" id="SM00382">
    <property type="entry name" value="AAA"/>
    <property type="match status" value="1"/>
</dbReference>
<accession>A0A7V3KP45</accession>
<dbReference type="Pfam" id="PF00005">
    <property type="entry name" value="ABC_tran"/>
    <property type="match status" value="1"/>
</dbReference>
<evidence type="ECO:0000256" key="3">
    <source>
        <dbReference type="ARBA" id="ARBA00022840"/>
    </source>
</evidence>
<dbReference type="GO" id="GO:0055052">
    <property type="term" value="C:ATP-binding cassette (ABC) transporter complex, substrate-binding subunit-containing"/>
    <property type="evidence" value="ECO:0007669"/>
    <property type="project" value="TreeGrafter"/>
</dbReference>
<dbReference type="InterPro" id="IPR008995">
    <property type="entry name" value="Mo/tungstate-bd_C_term_dom"/>
</dbReference>
<dbReference type="GO" id="GO:0140359">
    <property type="term" value="F:ABC-type transporter activity"/>
    <property type="evidence" value="ECO:0007669"/>
    <property type="project" value="UniProtKB-ARBA"/>
</dbReference>
<dbReference type="InterPro" id="IPR017871">
    <property type="entry name" value="ABC_transporter-like_CS"/>
</dbReference>
<evidence type="ECO:0000256" key="2">
    <source>
        <dbReference type="ARBA" id="ARBA00022741"/>
    </source>
</evidence>
<keyword evidence="1" id="KW-0813">Transport</keyword>
<comment type="caution">
    <text evidence="5">The sequence shown here is derived from an EMBL/GenBank/DDBJ whole genome shotgun (WGS) entry which is preliminary data.</text>
</comment>
<dbReference type="SUPFAM" id="SSF50331">
    <property type="entry name" value="MOP-like"/>
    <property type="match status" value="1"/>
</dbReference>
<dbReference type="PROSITE" id="PS50893">
    <property type="entry name" value="ABC_TRANSPORTER_2"/>
    <property type="match status" value="1"/>
</dbReference>
<sequence>MIRLETVTKRFGTTIAVKNLSFDVNEREFVVLFGPAGAGKTTTLRLIAGITEPTYGEIYKDGQSLKNVPPEKRNFSMVFENYALYSHLSVFENLAFPLRARKMKDAEVTKLVTQMADLLDISAVLDRKPGFLSGGQRQRVALGRGLIRDADLYLLDEPISHLDARLRIRMRAQLKNICLVRQSTVIHVTHDYSEAMSMADKVIVMNNGRKMQEGTPEDIFNNPDNDFVAKFIGNPPMSFVKVSYCLDNGKNGFKINNQQHMILEPDDLKPENRAMIAQCKDLKLGIRANQTSLSSVQDDEHKILTSIYLVETQGHRNLVTVKINDDLVQVITPPEQQWRVGSNVWISMLSPRLHIFADGEALYHPNKKNIKN</sequence>
<dbReference type="AlphaFoldDB" id="A0A7V3KP45"/>
<dbReference type="InterPro" id="IPR027417">
    <property type="entry name" value="P-loop_NTPase"/>
</dbReference>
<name>A0A7V3KP45_UNCW3</name>
<dbReference type="PANTHER" id="PTHR43875">
    <property type="entry name" value="MALTODEXTRIN IMPORT ATP-BINDING PROTEIN MSMX"/>
    <property type="match status" value="1"/>
</dbReference>
<reference evidence="5" key="1">
    <citation type="journal article" date="2020" name="mSystems">
        <title>Genome- and Community-Level Interaction Insights into Carbon Utilization and Element Cycling Functions of Hydrothermarchaeota in Hydrothermal Sediment.</title>
        <authorList>
            <person name="Zhou Z."/>
            <person name="Liu Y."/>
            <person name="Xu W."/>
            <person name="Pan J."/>
            <person name="Luo Z.H."/>
            <person name="Li M."/>
        </authorList>
    </citation>
    <scope>NUCLEOTIDE SEQUENCE [LARGE SCALE GENOMIC DNA]</scope>
    <source>
        <strain evidence="5">SpSt-754</strain>
    </source>
</reference>
<organism evidence="5">
    <name type="scientific">candidate division WOR-3 bacterium</name>
    <dbReference type="NCBI Taxonomy" id="2052148"/>
    <lineage>
        <taxon>Bacteria</taxon>
        <taxon>Bacteria division WOR-3</taxon>
    </lineage>
</organism>
<dbReference type="PROSITE" id="PS00211">
    <property type="entry name" value="ABC_TRANSPORTER_1"/>
    <property type="match status" value="1"/>
</dbReference>
<proteinExistence type="predicted"/>
<dbReference type="GO" id="GO:0005524">
    <property type="term" value="F:ATP binding"/>
    <property type="evidence" value="ECO:0007669"/>
    <property type="project" value="UniProtKB-KW"/>
</dbReference>
<feature type="domain" description="ABC transporter" evidence="4">
    <location>
        <begin position="2"/>
        <end position="232"/>
    </location>
</feature>
<dbReference type="FunFam" id="3.40.50.300:FF:000042">
    <property type="entry name" value="Maltose/maltodextrin ABC transporter, ATP-binding protein"/>
    <property type="match status" value="1"/>
</dbReference>
<keyword evidence="2" id="KW-0547">Nucleotide-binding</keyword>
<gene>
    <name evidence="5" type="ORF">ENV38_05480</name>
</gene>
<dbReference type="Gene3D" id="2.40.50.140">
    <property type="entry name" value="Nucleic acid-binding proteins"/>
    <property type="match status" value="1"/>
</dbReference>